<dbReference type="EMBL" id="HG721283">
    <property type="protein sequence ID" value="CDJ60098.1"/>
    <property type="molecule type" value="Genomic_DNA"/>
</dbReference>
<evidence type="ECO:0000313" key="2">
    <source>
        <dbReference type="EMBL" id="CDJ60098.1"/>
    </source>
</evidence>
<evidence type="ECO:0000256" key="1">
    <source>
        <dbReference type="SAM" id="MobiDB-lite"/>
    </source>
</evidence>
<dbReference type="VEuPathDB" id="ToxoDB:EMWEY_00027470"/>
<dbReference type="RefSeq" id="XP_013336743.1">
    <property type="nucleotide sequence ID" value="XM_013481289.1"/>
</dbReference>
<organism evidence="2 3">
    <name type="scientific">Eimeria maxima</name>
    <name type="common">Coccidian parasite</name>
    <dbReference type="NCBI Taxonomy" id="5804"/>
    <lineage>
        <taxon>Eukaryota</taxon>
        <taxon>Sar</taxon>
        <taxon>Alveolata</taxon>
        <taxon>Apicomplexa</taxon>
        <taxon>Conoidasida</taxon>
        <taxon>Coccidia</taxon>
        <taxon>Eucoccidiorida</taxon>
        <taxon>Eimeriorina</taxon>
        <taxon>Eimeriidae</taxon>
        <taxon>Eimeria</taxon>
    </lineage>
</organism>
<gene>
    <name evidence="2" type="ORF">EMWEY_00027470</name>
</gene>
<keyword evidence="3" id="KW-1185">Reference proteome</keyword>
<proteinExistence type="predicted"/>
<reference evidence="2" key="2">
    <citation type="submission" date="2013-10" db="EMBL/GenBank/DDBJ databases">
        <authorList>
            <person name="Aslett M."/>
        </authorList>
    </citation>
    <scope>NUCLEOTIDE SEQUENCE [LARGE SCALE GENOMIC DNA]</scope>
    <source>
        <strain evidence="2">Weybridge</strain>
    </source>
</reference>
<feature type="compositionally biased region" description="Polar residues" evidence="1">
    <location>
        <begin position="165"/>
        <end position="201"/>
    </location>
</feature>
<dbReference type="AlphaFoldDB" id="U6MAM5"/>
<evidence type="ECO:0000313" key="3">
    <source>
        <dbReference type="Proteomes" id="UP000030763"/>
    </source>
</evidence>
<reference evidence="2" key="1">
    <citation type="submission" date="2013-10" db="EMBL/GenBank/DDBJ databases">
        <title>Genomic analysis of the causative agents of coccidiosis in chickens.</title>
        <authorList>
            <person name="Reid A.J."/>
            <person name="Blake D."/>
            <person name="Billington K."/>
            <person name="Browne H."/>
            <person name="Dunn M."/>
            <person name="Hung S."/>
            <person name="Kawahara F."/>
            <person name="Miranda-Saavedra D."/>
            <person name="Mourier T."/>
            <person name="Nagra H."/>
            <person name="Otto T.D."/>
            <person name="Rawlings N."/>
            <person name="Sanchez A."/>
            <person name="Sanders M."/>
            <person name="Subramaniam C."/>
            <person name="Tay Y."/>
            <person name="Dear P."/>
            <person name="Doerig C."/>
            <person name="Gruber A."/>
            <person name="Parkinson J."/>
            <person name="Shirley M."/>
            <person name="Wan K.L."/>
            <person name="Berriman M."/>
            <person name="Tomley F."/>
            <person name="Pain A."/>
        </authorList>
    </citation>
    <scope>NUCLEOTIDE SEQUENCE [LARGE SCALE GENOMIC DNA]</scope>
    <source>
        <strain evidence="2">Weybridge</strain>
    </source>
</reference>
<dbReference type="GeneID" id="25336733"/>
<dbReference type="Proteomes" id="UP000030763">
    <property type="component" value="Unassembled WGS sequence"/>
</dbReference>
<feature type="region of interest" description="Disordered" evidence="1">
    <location>
        <begin position="149"/>
        <end position="201"/>
    </location>
</feature>
<dbReference type="OMA" id="YDYQTRR"/>
<sequence>MDCPFHAARCCFQRRLLWVQALRSLSDHSRGEATKKALGLLRNTFLNGRVIGQDGEPAKSVPFVVSIGRPLQRPALRELLGCDAGFSDNVEQSKCLSSGITKDKAATKDLKGTSEPSWRQLCAATNIGLERLGSSAVLLTLELPSTVNDQEKDGVSTVEREDTSTRYNQELRSSEGPSAENSVADSRMVTTREGNGSTENLGYASESMNALTEAAMIEAVAHTLVEAADILVIPLLSNGLDCTSRLNDSLEDHEFGELLCMGNAARGTEGRPHTELGNSQTGYSCGQLPRADIKPVDDRVLLPEDVLQLLQAMRQLVNDDGYHGGTSISTRQPCIQPNAPKRLPCPGATRHRRLPFVVIVLEGRVSQSKQEAIRAEIRTQLGTPEGKLTRVTVVGVQPPEGKDARDEMGRLIQGVEPRNASVAHIADALAALLTRQYVSGLPNTSEFAAHALSSNVCAAAFRQSLADARNGLHQLQRRNLQNASTQPFGSVAQRILSEALTFYDYRTRRALRKELKGCLEREIRAIFLREALEIESNIRQGLRAELIAVLQKDARHFESLATGVIRKALMTLDQRLRHLLPNVAGSTVQRSMDSQSANHVTHRTATEQPVRGVASDAKAGWNIQQFRNLSHSLLEIYFLLLQKSARDFSAMAAELSGSPLGMLLRQQQLFSFIHWLAGMQNLFRGMIDPVCASRFTNDGEVLESGRHASFRLQPKLHFDVEVD</sequence>
<accession>U6MAM5</accession>
<protein>
    <submittedName>
        <fullName evidence="2">Uncharacterized protein</fullName>
    </submittedName>
</protein>
<dbReference type="OrthoDB" id="364384at2759"/>
<name>U6MAM5_EIMMA</name>
<feature type="compositionally biased region" description="Basic and acidic residues" evidence="1">
    <location>
        <begin position="149"/>
        <end position="164"/>
    </location>
</feature>